<protein>
    <submittedName>
        <fullName evidence="1">Uncharacterized protein</fullName>
    </submittedName>
</protein>
<keyword evidence="2" id="KW-1185">Reference proteome</keyword>
<evidence type="ECO:0000313" key="2">
    <source>
        <dbReference type="Proteomes" id="UP001148662"/>
    </source>
</evidence>
<comment type="caution">
    <text evidence="1">The sequence shown here is derived from an EMBL/GenBank/DDBJ whole genome shotgun (WGS) entry which is preliminary data.</text>
</comment>
<reference evidence="1" key="1">
    <citation type="submission" date="2022-07" db="EMBL/GenBank/DDBJ databases">
        <title>Genome Sequence of Phlebia brevispora.</title>
        <authorList>
            <person name="Buettner E."/>
        </authorList>
    </citation>
    <scope>NUCLEOTIDE SEQUENCE</scope>
    <source>
        <strain evidence="1">MPL23</strain>
    </source>
</reference>
<dbReference type="Proteomes" id="UP001148662">
    <property type="component" value="Unassembled WGS sequence"/>
</dbReference>
<proteinExistence type="predicted"/>
<accession>A0ACC1T795</accession>
<gene>
    <name evidence="1" type="ORF">NM688_g2964</name>
</gene>
<dbReference type="EMBL" id="JANHOG010000403">
    <property type="protein sequence ID" value="KAJ3554719.1"/>
    <property type="molecule type" value="Genomic_DNA"/>
</dbReference>
<organism evidence="1 2">
    <name type="scientific">Phlebia brevispora</name>
    <dbReference type="NCBI Taxonomy" id="194682"/>
    <lineage>
        <taxon>Eukaryota</taxon>
        <taxon>Fungi</taxon>
        <taxon>Dikarya</taxon>
        <taxon>Basidiomycota</taxon>
        <taxon>Agaricomycotina</taxon>
        <taxon>Agaricomycetes</taxon>
        <taxon>Polyporales</taxon>
        <taxon>Meruliaceae</taxon>
        <taxon>Phlebia</taxon>
    </lineage>
</organism>
<sequence length="218" mass="22686">MVTVGIDENKGLQGLGFDPSIISPAVGDTITFTFQLPGYIKNPQTVQHSATQSTFDDPCVPKPGGFDTGVQYTGSVNKNTGNSYSVVVNNTEPLWFFSSVASDCKSGMVLAVNPPTIGDQTAAAFRANAMAVSGDPGNEKNKIAMRDSPSSPLQIIATPTIERVLGAQPPSTRWTAAPSVTSPPPPSGRRSNSAFSQDRKVGLGLAAIVAIMGVAFNA</sequence>
<name>A0ACC1T795_9APHY</name>
<evidence type="ECO:0000313" key="1">
    <source>
        <dbReference type="EMBL" id="KAJ3554719.1"/>
    </source>
</evidence>